<feature type="non-terminal residue" evidence="1">
    <location>
        <position position="1"/>
    </location>
</feature>
<proteinExistence type="predicted"/>
<feature type="non-terminal residue" evidence="1">
    <location>
        <position position="65"/>
    </location>
</feature>
<comment type="caution">
    <text evidence="1">The sequence shown here is derived from an EMBL/GenBank/DDBJ whole genome shotgun (WGS) entry which is preliminary data.</text>
</comment>
<dbReference type="EMBL" id="JAMKFB020000020">
    <property type="protein sequence ID" value="KAL0164142.1"/>
    <property type="molecule type" value="Genomic_DNA"/>
</dbReference>
<dbReference type="Proteomes" id="UP001529510">
    <property type="component" value="Unassembled WGS sequence"/>
</dbReference>
<reference evidence="1 2" key="1">
    <citation type="submission" date="2024-05" db="EMBL/GenBank/DDBJ databases">
        <title>Genome sequencing and assembly of Indian major carp, Cirrhinus mrigala (Hamilton, 1822).</title>
        <authorList>
            <person name="Mohindra V."/>
            <person name="Chowdhury L.M."/>
            <person name="Lal K."/>
            <person name="Jena J.K."/>
        </authorList>
    </citation>
    <scope>NUCLEOTIDE SEQUENCE [LARGE SCALE GENOMIC DNA]</scope>
    <source>
        <strain evidence="1">CM1030</strain>
        <tissue evidence="1">Blood</tissue>
    </source>
</reference>
<accession>A0ABD0NRU6</accession>
<evidence type="ECO:0000313" key="1">
    <source>
        <dbReference type="EMBL" id="KAL0164142.1"/>
    </source>
</evidence>
<protein>
    <submittedName>
        <fullName evidence="1">Uncharacterized protein</fullName>
    </submittedName>
</protein>
<sequence>ELHAYGCVANMFSSQEPEIKVLAKEIFIVPGERYLLAFPSSSMAVELASNGSVNQPNLDTLVLAQ</sequence>
<evidence type="ECO:0000313" key="2">
    <source>
        <dbReference type="Proteomes" id="UP001529510"/>
    </source>
</evidence>
<keyword evidence="2" id="KW-1185">Reference proteome</keyword>
<organism evidence="1 2">
    <name type="scientific">Cirrhinus mrigala</name>
    <name type="common">Mrigala</name>
    <dbReference type="NCBI Taxonomy" id="683832"/>
    <lineage>
        <taxon>Eukaryota</taxon>
        <taxon>Metazoa</taxon>
        <taxon>Chordata</taxon>
        <taxon>Craniata</taxon>
        <taxon>Vertebrata</taxon>
        <taxon>Euteleostomi</taxon>
        <taxon>Actinopterygii</taxon>
        <taxon>Neopterygii</taxon>
        <taxon>Teleostei</taxon>
        <taxon>Ostariophysi</taxon>
        <taxon>Cypriniformes</taxon>
        <taxon>Cyprinidae</taxon>
        <taxon>Labeoninae</taxon>
        <taxon>Labeonini</taxon>
        <taxon>Cirrhinus</taxon>
    </lineage>
</organism>
<gene>
    <name evidence="1" type="ORF">M9458_039895</name>
</gene>
<dbReference type="AlphaFoldDB" id="A0ABD0NRU6"/>
<name>A0ABD0NRU6_CIRMR</name>